<feature type="repeat" description="WD" evidence="5">
    <location>
        <begin position="127"/>
        <end position="159"/>
    </location>
</feature>
<feature type="repeat" description="WD" evidence="5">
    <location>
        <begin position="252"/>
        <end position="294"/>
    </location>
</feature>
<feature type="region of interest" description="Disordered" evidence="7">
    <location>
        <begin position="1"/>
        <end position="24"/>
    </location>
</feature>
<dbReference type="InterPro" id="IPR001680">
    <property type="entry name" value="WD40_rpt"/>
</dbReference>
<organism evidence="8 9">
    <name type="scientific">Neolecta irregularis (strain DAH-3)</name>
    <dbReference type="NCBI Taxonomy" id="1198029"/>
    <lineage>
        <taxon>Eukaryota</taxon>
        <taxon>Fungi</taxon>
        <taxon>Dikarya</taxon>
        <taxon>Ascomycota</taxon>
        <taxon>Taphrinomycotina</taxon>
        <taxon>Neolectales</taxon>
        <taxon>Neolectaceae</taxon>
        <taxon>Neolecta</taxon>
    </lineage>
</organism>
<dbReference type="OrthoDB" id="16717at2759"/>
<evidence type="ECO:0000313" key="8">
    <source>
        <dbReference type="EMBL" id="OLL24659.1"/>
    </source>
</evidence>
<dbReference type="InterPro" id="IPR045245">
    <property type="entry name" value="Pfs2-like"/>
</dbReference>
<dbReference type="STRING" id="1198029.A0A1U7LPU7"/>
<dbReference type="AlphaFoldDB" id="A0A1U7LPU7"/>
<keyword evidence="6" id="KW-0507">mRNA processing</keyword>
<evidence type="ECO:0000256" key="1">
    <source>
        <dbReference type="ARBA" id="ARBA00022574"/>
    </source>
</evidence>
<comment type="caution">
    <text evidence="8">The sequence shown here is derived from an EMBL/GenBank/DDBJ whole genome shotgun (WGS) entry which is preliminary data.</text>
</comment>
<evidence type="ECO:0000256" key="4">
    <source>
        <dbReference type="ARBA" id="ARBA00026154"/>
    </source>
</evidence>
<keyword evidence="2" id="KW-0677">Repeat</keyword>
<evidence type="ECO:0000256" key="7">
    <source>
        <dbReference type="SAM" id="MobiDB-lite"/>
    </source>
</evidence>
<dbReference type="PROSITE" id="PS50082">
    <property type="entry name" value="WD_REPEATS_2"/>
    <property type="match status" value="6"/>
</dbReference>
<dbReference type="Gene3D" id="2.130.10.10">
    <property type="entry name" value="YVTN repeat-like/Quinoprotein amine dehydrogenase"/>
    <property type="match status" value="2"/>
</dbReference>
<dbReference type="PANTHER" id="PTHR22836">
    <property type="entry name" value="WD40 REPEAT PROTEIN"/>
    <property type="match status" value="1"/>
</dbReference>
<gene>
    <name evidence="8" type="ORF">NEOLI_001323</name>
</gene>
<feature type="repeat" description="WD" evidence="5">
    <location>
        <begin position="349"/>
        <end position="380"/>
    </location>
</feature>
<evidence type="ECO:0000256" key="6">
    <source>
        <dbReference type="RuleBase" id="RU369034"/>
    </source>
</evidence>
<dbReference type="InterPro" id="IPR015943">
    <property type="entry name" value="WD40/YVTN_repeat-like_dom_sf"/>
</dbReference>
<sequence>MAPTNFPRYQQQNGEERKKPTARKTVDYGSSIAKWMYEKYLHRNQFDKGSLIRTEPNHISNLLPPAAYLDNPATSLMTKFVHTSMNKIKHPVNVVKWTPEGRRLITASSSGEFTLWNGMSFNFDTILQAHESAIRACEWSHNGEWLLSGDHSGIIKYWQPNMNNVKAFNAHDMEVRALAFCPSDSKFVTASDDKTLKIWNFDEGIEERTLIGHGWDAKAVDWHPSKGLLVSGSKDNLVKFWDPRSAKCISTLHGHKNTVTATKFQPTQGNLLATCARDATARIFDIRAMKDLRVLRGHEKDVWSLAWHPIHTSLISTGGGEGRICHYLLDELSQDNPTSSQASPTIKIPFAHEQTVSSLQYHPLGHILCSGSTDRATRFWTRARPGDPMALTDRFHIGEAAAKEKHGDAYSRRNRNLETNEEDDEANALIDQQMPPGHHLNIPPPPTTFVPGLTNLFPANMPFPFPPQQMGGLPTPLPPGLGFPHGMAPFLLPGFGNVPPPEIPGMGQVTTSSTRRRVPLPSQQELKSEFIKEDSQQPRRGARKGEKKGNKREHPYRRR</sequence>
<proteinExistence type="predicted"/>
<feature type="compositionally biased region" description="Basic and acidic residues" evidence="7">
    <location>
        <begin position="526"/>
        <end position="548"/>
    </location>
</feature>
<dbReference type="SUPFAM" id="SSF50978">
    <property type="entry name" value="WD40 repeat-like"/>
    <property type="match status" value="1"/>
</dbReference>
<keyword evidence="9" id="KW-1185">Reference proteome</keyword>
<evidence type="ECO:0000256" key="2">
    <source>
        <dbReference type="ARBA" id="ARBA00022737"/>
    </source>
</evidence>
<evidence type="ECO:0000313" key="9">
    <source>
        <dbReference type="Proteomes" id="UP000186594"/>
    </source>
</evidence>
<dbReference type="OMA" id="RTMKFTH"/>
<keyword evidence="1 5" id="KW-0853">WD repeat</keyword>
<evidence type="ECO:0000256" key="3">
    <source>
        <dbReference type="ARBA" id="ARBA00025498"/>
    </source>
</evidence>
<dbReference type="PANTHER" id="PTHR22836:SF0">
    <property type="entry name" value="PRE-MRNA 3' END PROCESSING PROTEIN WDR33"/>
    <property type="match status" value="1"/>
</dbReference>
<protein>
    <recommendedName>
        <fullName evidence="4 6">Polyadenylation factor subunit 2</fullName>
    </recommendedName>
</protein>
<dbReference type="SMART" id="SM00320">
    <property type="entry name" value="WD40"/>
    <property type="match status" value="7"/>
</dbReference>
<comment type="subcellular location">
    <subcellularLocation>
        <location evidence="6">Nucleus</location>
    </subcellularLocation>
</comment>
<dbReference type="PROSITE" id="PS50294">
    <property type="entry name" value="WD_REPEATS_REGION"/>
    <property type="match status" value="5"/>
</dbReference>
<dbReference type="EMBL" id="LXFE01000695">
    <property type="protein sequence ID" value="OLL24659.1"/>
    <property type="molecule type" value="Genomic_DNA"/>
</dbReference>
<reference evidence="8 9" key="1">
    <citation type="submission" date="2016-04" db="EMBL/GenBank/DDBJ databases">
        <title>Evolutionary innovation and constraint leading to complex multicellularity in the Ascomycota.</title>
        <authorList>
            <person name="Cisse O."/>
            <person name="Nguyen A."/>
            <person name="Hewitt D.A."/>
            <person name="Jedd G."/>
            <person name="Stajich J.E."/>
        </authorList>
    </citation>
    <scope>NUCLEOTIDE SEQUENCE [LARGE SCALE GENOMIC DNA]</scope>
    <source>
        <strain evidence="8 9">DAH-3</strain>
    </source>
</reference>
<name>A0A1U7LPU7_NEOID</name>
<dbReference type="PRINTS" id="PR00320">
    <property type="entry name" value="GPROTEINBRPT"/>
</dbReference>
<dbReference type="GO" id="GO:0000785">
    <property type="term" value="C:chromatin"/>
    <property type="evidence" value="ECO:0007669"/>
    <property type="project" value="EnsemblFungi"/>
</dbReference>
<keyword evidence="6" id="KW-0539">Nucleus</keyword>
<feature type="repeat" description="WD" evidence="5">
    <location>
        <begin position="85"/>
        <end position="117"/>
    </location>
</feature>
<evidence type="ECO:0000256" key="5">
    <source>
        <dbReference type="PROSITE-ProRule" id="PRU00221"/>
    </source>
</evidence>
<accession>A0A1U7LPU7</accession>
<feature type="compositionally biased region" description="Basic residues" evidence="7">
    <location>
        <begin position="549"/>
        <end position="559"/>
    </location>
</feature>
<comment type="function">
    <text evidence="3">Required for 3'-end cleavage and polyadenylation of pre-mRNAs. Also involved in chromosome segregation where it has a role in chromosome attachment to the mitotic spindle.</text>
</comment>
<dbReference type="Proteomes" id="UP000186594">
    <property type="component" value="Unassembled WGS sequence"/>
</dbReference>
<dbReference type="InterPro" id="IPR036322">
    <property type="entry name" value="WD40_repeat_dom_sf"/>
</dbReference>
<dbReference type="GO" id="GO:0180010">
    <property type="term" value="P:co-transcriptional mRNA 3'-end processing, cleavage and polyadenylation pathway"/>
    <property type="evidence" value="ECO:0007669"/>
    <property type="project" value="EnsemblFungi"/>
</dbReference>
<dbReference type="CDD" id="cd00200">
    <property type="entry name" value="WD40"/>
    <property type="match status" value="1"/>
</dbReference>
<feature type="repeat" description="WD" evidence="5">
    <location>
        <begin position="210"/>
        <end position="251"/>
    </location>
</feature>
<dbReference type="Pfam" id="PF00400">
    <property type="entry name" value="WD40"/>
    <property type="match status" value="6"/>
</dbReference>
<feature type="region of interest" description="Disordered" evidence="7">
    <location>
        <begin position="498"/>
        <end position="559"/>
    </location>
</feature>
<feature type="repeat" description="WD" evidence="5">
    <location>
        <begin position="168"/>
        <end position="209"/>
    </location>
</feature>
<dbReference type="InterPro" id="IPR020472">
    <property type="entry name" value="WD40_PAC1"/>
</dbReference>
<dbReference type="GO" id="GO:0005847">
    <property type="term" value="C:mRNA cleavage and polyadenylation specificity factor complex"/>
    <property type="evidence" value="ECO:0007669"/>
    <property type="project" value="EnsemblFungi"/>
</dbReference>